<keyword evidence="8" id="KW-0418">Kinase</keyword>
<keyword evidence="8" id="KW-0808">Transferase</keyword>
<feature type="domain" description="PDZ" evidence="6">
    <location>
        <begin position="205"/>
        <end position="286"/>
    </location>
</feature>
<dbReference type="InterPro" id="IPR001660">
    <property type="entry name" value="SAM"/>
</dbReference>
<accession>A0A2A3E8V0</accession>
<feature type="compositionally biased region" description="Basic and acidic residues" evidence="3">
    <location>
        <begin position="457"/>
        <end position="477"/>
    </location>
</feature>
<dbReference type="InterPro" id="IPR049628">
    <property type="entry name" value="CNK1-3_SAM"/>
</dbReference>
<evidence type="ECO:0000256" key="2">
    <source>
        <dbReference type="ARBA" id="ARBA00022553"/>
    </source>
</evidence>
<gene>
    <name evidence="8" type="ORF">APICC_00841</name>
</gene>
<dbReference type="SMART" id="SM00228">
    <property type="entry name" value="PDZ"/>
    <property type="match status" value="1"/>
</dbReference>
<feature type="region of interest" description="Disordered" evidence="3">
    <location>
        <begin position="1722"/>
        <end position="1753"/>
    </location>
</feature>
<comment type="similarity">
    <text evidence="1">Belongs to the CNKSR family.</text>
</comment>
<evidence type="ECO:0000259" key="7">
    <source>
        <dbReference type="PROSITE" id="PS51290"/>
    </source>
</evidence>
<keyword evidence="9" id="KW-1185">Reference proteome</keyword>
<organism evidence="8 9">
    <name type="scientific">Apis cerana cerana</name>
    <name type="common">Oriental honeybee</name>
    <dbReference type="NCBI Taxonomy" id="94128"/>
    <lineage>
        <taxon>Eukaryota</taxon>
        <taxon>Metazoa</taxon>
        <taxon>Ecdysozoa</taxon>
        <taxon>Arthropoda</taxon>
        <taxon>Hexapoda</taxon>
        <taxon>Insecta</taxon>
        <taxon>Pterygota</taxon>
        <taxon>Neoptera</taxon>
        <taxon>Endopterygota</taxon>
        <taxon>Hymenoptera</taxon>
        <taxon>Apocrita</taxon>
        <taxon>Aculeata</taxon>
        <taxon>Apoidea</taxon>
        <taxon>Anthophila</taxon>
        <taxon>Apidae</taxon>
        <taxon>Apis</taxon>
    </lineage>
</organism>
<dbReference type="OrthoDB" id="74412at2759"/>
<evidence type="ECO:0000259" key="5">
    <source>
        <dbReference type="PROSITE" id="PS50105"/>
    </source>
</evidence>
<feature type="domain" description="PH" evidence="4">
    <location>
        <begin position="1086"/>
        <end position="1182"/>
    </location>
</feature>
<proteinExistence type="inferred from homology"/>
<dbReference type="Pfam" id="PF10534">
    <property type="entry name" value="CRIC_ras_sig"/>
    <property type="match status" value="1"/>
</dbReference>
<dbReference type="EMBL" id="KZ288348">
    <property type="protein sequence ID" value="PBC27491.1"/>
    <property type="molecule type" value="Genomic_DNA"/>
</dbReference>
<dbReference type="SUPFAM" id="SSF50729">
    <property type="entry name" value="PH domain-like"/>
    <property type="match status" value="1"/>
</dbReference>
<dbReference type="InterPro" id="IPR013761">
    <property type="entry name" value="SAM/pointed_sf"/>
</dbReference>
<dbReference type="CDD" id="cd06748">
    <property type="entry name" value="PDZ_CNK1_2_3-like"/>
    <property type="match status" value="1"/>
</dbReference>
<dbReference type="PANTHER" id="PTHR12844:SF42">
    <property type="entry name" value="CONNECTOR ENHANCER OF KSR PROTEIN CNK"/>
    <property type="match status" value="1"/>
</dbReference>
<dbReference type="CDD" id="cd09511">
    <property type="entry name" value="SAM_CNK1_2_3-suppressor"/>
    <property type="match status" value="1"/>
</dbReference>
<evidence type="ECO:0000313" key="8">
    <source>
        <dbReference type="EMBL" id="PBC27491.1"/>
    </source>
</evidence>
<dbReference type="PROSITE" id="PS50003">
    <property type="entry name" value="PH_DOMAIN"/>
    <property type="match status" value="1"/>
</dbReference>
<dbReference type="PROSITE" id="PS50105">
    <property type="entry name" value="SAM_DOMAIN"/>
    <property type="match status" value="1"/>
</dbReference>
<feature type="domain" description="CRIC" evidence="7">
    <location>
        <begin position="82"/>
        <end position="168"/>
    </location>
</feature>
<dbReference type="SMART" id="SM00233">
    <property type="entry name" value="PH"/>
    <property type="match status" value="1"/>
</dbReference>
<dbReference type="PROSITE" id="PS50106">
    <property type="entry name" value="PDZ"/>
    <property type="match status" value="1"/>
</dbReference>
<dbReference type="InterPro" id="IPR001478">
    <property type="entry name" value="PDZ"/>
</dbReference>
<dbReference type="Gene3D" id="1.10.150.50">
    <property type="entry name" value="Transcription Factor, Ets-1"/>
    <property type="match status" value="1"/>
</dbReference>
<dbReference type="InterPro" id="IPR051566">
    <property type="entry name" value="CNKSR"/>
</dbReference>
<dbReference type="InterPro" id="IPR001849">
    <property type="entry name" value="PH_domain"/>
</dbReference>
<evidence type="ECO:0000256" key="1">
    <source>
        <dbReference type="ARBA" id="ARBA00009498"/>
    </source>
</evidence>
<evidence type="ECO:0000259" key="6">
    <source>
        <dbReference type="PROSITE" id="PS50106"/>
    </source>
</evidence>
<dbReference type="SUPFAM" id="SSF50156">
    <property type="entry name" value="PDZ domain-like"/>
    <property type="match status" value="1"/>
</dbReference>
<dbReference type="Proteomes" id="UP000242457">
    <property type="component" value="Unassembled WGS sequence"/>
</dbReference>
<evidence type="ECO:0000313" key="9">
    <source>
        <dbReference type="Proteomes" id="UP000242457"/>
    </source>
</evidence>
<dbReference type="InterPro" id="IPR017874">
    <property type="entry name" value="CRIC_domain"/>
</dbReference>
<keyword evidence="2" id="KW-0597">Phosphoprotein</keyword>
<dbReference type="SMART" id="SM00454">
    <property type="entry name" value="SAM"/>
    <property type="match status" value="1"/>
</dbReference>
<dbReference type="Gene3D" id="2.30.42.10">
    <property type="match status" value="1"/>
</dbReference>
<dbReference type="SUPFAM" id="SSF47769">
    <property type="entry name" value="SAM/Pointed domain"/>
    <property type="match status" value="1"/>
</dbReference>
<dbReference type="PANTHER" id="PTHR12844">
    <property type="entry name" value="CONNECTOR ENCHANCER OF KINASE SUPPRESSOR OF RAS"/>
    <property type="match status" value="1"/>
</dbReference>
<evidence type="ECO:0000256" key="3">
    <source>
        <dbReference type="SAM" id="MobiDB-lite"/>
    </source>
</evidence>
<evidence type="ECO:0000259" key="4">
    <source>
        <dbReference type="PROSITE" id="PS50003"/>
    </source>
</evidence>
<dbReference type="FunFam" id="2.30.42.10:FF:000060">
    <property type="entry name" value="Connector enhancer of kinase suppressor of Ras 2"/>
    <property type="match status" value="1"/>
</dbReference>
<name>A0A2A3E8V0_APICC</name>
<dbReference type="InterPro" id="IPR036034">
    <property type="entry name" value="PDZ_sf"/>
</dbReference>
<dbReference type="Gene3D" id="2.30.29.30">
    <property type="entry name" value="Pleckstrin-homology domain (PH domain)/Phosphotyrosine-binding domain (PTB)"/>
    <property type="match status" value="1"/>
</dbReference>
<dbReference type="PROSITE" id="PS51290">
    <property type="entry name" value="CRIC"/>
    <property type="match status" value="1"/>
</dbReference>
<dbReference type="CDD" id="cd13326">
    <property type="entry name" value="PH_CNK_insect-like"/>
    <property type="match status" value="1"/>
</dbReference>
<sequence>MAYVNVAEWKTEQVCEWLKGLDNSVLPYVHSFTNHGVNGKQLLSLRPEDLEHLGVLKFGHQEIILEAVEYLRNFHYELDRENLQLLALRLSCQAHSLQNELFRQTDSKPVTTQTLSDVASVIMAVKPLIRWLDRPPFSGQLEYNEKKVELMKLALEMATCAQRDRFAEKPIEEIRTTCGQLAKLADYIIQDISDPMILQPASLDLATLKKRPGDDLGFYILPSFHGAHQIAEIKFGSAAHQCGKMEEGDEIVQVNYQTVVGWERKNLLELFRESPAEVLLTLKRRPRHTKVYGQIYIKPYRLPSNKKTSYTTRWQHNLPSPRPELLTIPDFTMPLPRPKNSRPEPTSILDTVNILDTMIIDSSDSDSETEPPLSIRLYSTKPRNSVQRRATITGASPTTKHGIDIEQFWKELKQEHNTSSQLRDKAASCAHGLDNVPSTIRSQTCINIEQSKRKKKNEGQNDDKKIQFQDKSMKHDVSQKDNTINLIHEKKDTCKIIQEELCSNINISRQISQMPVNVTNNNNLSDTDVPLDECNNFIRDKHSNNKNTVSSKELNINSGKERGKLDKSYSTPAYDSMDIDNIEDRKQKLFYALELSTNNVSNELNKTDVQLSSTNFEDQQKLENIDDQKQSIQINFDNNIQKNSNIDKYIMQDNEEKECSEKSSEYSIPIYKIITNHEISIENQSNNEHINTEVNKYDKKNITKNLTVEAGNMSVIYNTEIFANNSSLSHKSEDKIESINSFIENNNQNSNSNLNKFGNIHQMFNGSNHCASIEHMKLMERKSNTLLKENIQVRGQICTNNDLNTTEDNTKIYNNITQNIPHIHFCQKIQNDNIKAENLIIQENAIQSCIEVKSECNKKLEARSHLIPPDPPPRKYYSKLAGDTSITNTSKICENYEKYISENFNAKKDLKSAEYFMENHIKNNLLDQDRQNYFDACNNFTEKLEFIDDISDNELKTNLDFTYLEYNDKQVKETKFICDKYEPTIEKSMYTNSTMEYYNNTECYSQNMDSPDGSCSSKQFLDHKSKVFEKEKSFEKGVVNKAMMVARSIGLHGSLSKSSSNSPRSNRKRSILFARKRNISVKDIGTGDLEGWLTYRTRGAGGAWAKAWFVLKCSSLYRFKARNSIKADCLIALTGFTVSRAAEVKSRKYAFKVYHTGTVFYFAADTEDFLTLWVDAINKATLGADDHSRNSALFSETDESDCEQKSKVKNVHTTEYKPNFEKPFGSLKKIVRKDYSVYKDHEINGASLDRKYLKFLGTRNHNVPVPTAQFRSYRRVLPTSMPNKKQDSVPNSPDLQMTIAGSTFYGLYASHSTSDISNNIQDMNDYRRTTDRCLNNKNRRPEDVQGIITLEEFMLLPQEDQRQVARTRVTSPRMTPLTNDHVHIQYRNFHDNETINEQSKIVADGNFNNDVQNKNNDEVMMNTVLYDYSRNVDNIHTMRQFSGDLDSKKSEYKEELSKSVHKKSNELCYIDKKKLSDGLNFQQMKSCNSIHCKTITDEQQITSLSYNKPDTIDKSKRQVSLTCEYNTNIYINQAQSSSNHDISRSYDYYLPKNINNLSEDVKSTSRSLTQNNDSSESNNDFTFHAFYQTLQRGKKNVSVSRKGSFNLTIRRDHISSDKHWLDSIRRVDKKNINYDKIRLKNVAQYQPPPIPTSPFEQEGMTAAFEMHLDKNEQVQKTNRLKNLFSNKYQQKSSTLDLPKETQKTLLGSPKLHRALFREKCYNQSSRSTNHSNNQNPNDSGLNQLINPFNGNNSHTLSQSFNSVTSVNDWNSDTSSLCTANLISKDNATQSFQKEYIGRNSIIPPTLPYIPPPTSPPPDYPGLEYPPVFEPGTYSLLDASLLRNRNKSNRNIH</sequence>
<reference evidence="8 9" key="1">
    <citation type="submission" date="2014-07" db="EMBL/GenBank/DDBJ databases">
        <title>Genomic and transcriptomic analysis on Apis cerana provide comprehensive insights into honey bee biology.</title>
        <authorList>
            <person name="Diao Q."/>
            <person name="Sun L."/>
            <person name="Zheng H."/>
            <person name="Zheng H."/>
            <person name="Xu S."/>
            <person name="Wang S."/>
            <person name="Zeng Z."/>
            <person name="Hu F."/>
            <person name="Su S."/>
            <person name="Wu J."/>
        </authorList>
    </citation>
    <scope>NUCLEOTIDE SEQUENCE [LARGE SCALE GENOMIC DNA]</scope>
    <source>
        <tissue evidence="8">Pupae without intestine</tissue>
    </source>
</reference>
<dbReference type="Pfam" id="PF07647">
    <property type="entry name" value="SAM_2"/>
    <property type="match status" value="1"/>
</dbReference>
<dbReference type="Pfam" id="PF00169">
    <property type="entry name" value="PH"/>
    <property type="match status" value="1"/>
</dbReference>
<dbReference type="GO" id="GO:0016301">
    <property type="term" value="F:kinase activity"/>
    <property type="evidence" value="ECO:0007669"/>
    <property type="project" value="UniProtKB-KW"/>
</dbReference>
<feature type="domain" description="SAM" evidence="5">
    <location>
        <begin position="9"/>
        <end position="74"/>
    </location>
</feature>
<dbReference type="STRING" id="94128.A0A2A3E8V0"/>
<dbReference type="InterPro" id="IPR011993">
    <property type="entry name" value="PH-like_dom_sf"/>
</dbReference>
<protein>
    <submittedName>
        <fullName evidence="8">Connector enhancer of kinase suppressor of ras</fullName>
    </submittedName>
</protein>
<feature type="region of interest" description="Disordered" evidence="3">
    <location>
        <begin position="450"/>
        <end position="477"/>
    </location>
</feature>